<keyword evidence="6" id="KW-0378">Hydrolase</keyword>
<keyword evidence="13" id="KW-1185">Reference proteome</keyword>
<comment type="similarity">
    <text evidence="2">Belongs to the PPP phosphatase family. PP-5 (PP-T) subfamily.</text>
</comment>
<dbReference type="CDD" id="cd07417">
    <property type="entry name" value="MPP_PP5_C"/>
    <property type="match status" value="1"/>
</dbReference>
<feature type="active site" description="Proton donor/acceptor" evidence="9">
    <location>
        <position position="297"/>
    </location>
</feature>
<dbReference type="PIRSF" id="PIRSF033096">
    <property type="entry name" value="PPPtase_5"/>
    <property type="match status" value="1"/>
</dbReference>
<feature type="repeat" description="TPR" evidence="10">
    <location>
        <begin position="20"/>
        <end position="53"/>
    </location>
</feature>
<dbReference type="OrthoDB" id="445564at2759"/>
<dbReference type="InterPro" id="IPR006186">
    <property type="entry name" value="Ser/Thr-sp_prot-phosphatase"/>
</dbReference>
<evidence type="ECO:0000256" key="1">
    <source>
        <dbReference type="ARBA" id="ARBA00001936"/>
    </source>
</evidence>
<dbReference type="SMART" id="SM00156">
    <property type="entry name" value="PP2Ac"/>
    <property type="match status" value="1"/>
</dbReference>
<dbReference type="PROSITE" id="PS50005">
    <property type="entry name" value="TPR"/>
    <property type="match status" value="2"/>
</dbReference>
<dbReference type="Gene3D" id="3.60.21.10">
    <property type="match status" value="1"/>
</dbReference>
<organism evidence="12 13">
    <name type="scientific">Pseudolycoriella hygida</name>
    <dbReference type="NCBI Taxonomy" id="35572"/>
    <lineage>
        <taxon>Eukaryota</taxon>
        <taxon>Metazoa</taxon>
        <taxon>Ecdysozoa</taxon>
        <taxon>Arthropoda</taxon>
        <taxon>Hexapoda</taxon>
        <taxon>Insecta</taxon>
        <taxon>Pterygota</taxon>
        <taxon>Neoptera</taxon>
        <taxon>Endopterygota</taxon>
        <taxon>Diptera</taxon>
        <taxon>Nematocera</taxon>
        <taxon>Sciaroidea</taxon>
        <taxon>Sciaridae</taxon>
        <taxon>Pseudolycoriella</taxon>
    </lineage>
</organism>
<keyword evidence="8" id="KW-0464">Manganese</keyword>
<evidence type="ECO:0000256" key="6">
    <source>
        <dbReference type="ARBA" id="ARBA00022801"/>
    </source>
</evidence>
<evidence type="ECO:0000256" key="3">
    <source>
        <dbReference type="ARBA" id="ARBA00013081"/>
    </source>
</evidence>
<evidence type="ECO:0000256" key="9">
    <source>
        <dbReference type="PIRSR" id="PIRSR033096-1"/>
    </source>
</evidence>
<evidence type="ECO:0000256" key="10">
    <source>
        <dbReference type="PROSITE-ProRule" id="PRU00339"/>
    </source>
</evidence>
<dbReference type="GO" id="GO:0004722">
    <property type="term" value="F:protein serine/threonine phosphatase activity"/>
    <property type="evidence" value="ECO:0007669"/>
    <property type="project" value="UniProtKB-EC"/>
</dbReference>
<evidence type="ECO:0000256" key="7">
    <source>
        <dbReference type="ARBA" id="ARBA00022803"/>
    </source>
</evidence>
<dbReference type="Gene3D" id="1.25.40.10">
    <property type="entry name" value="Tetratricopeptide repeat domain"/>
    <property type="match status" value="1"/>
</dbReference>
<dbReference type="InterPro" id="IPR019734">
    <property type="entry name" value="TPR_rpt"/>
</dbReference>
<dbReference type="SMART" id="SM00028">
    <property type="entry name" value="TPR"/>
    <property type="match status" value="3"/>
</dbReference>
<evidence type="ECO:0000256" key="8">
    <source>
        <dbReference type="ARBA" id="ARBA00023211"/>
    </source>
</evidence>
<dbReference type="Proteomes" id="UP001151699">
    <property type="component" value="Chromosome X"/>
</dbReference>
<dbReference type="InterPro" id="IPR004843">
    <property type="entry name" value="Calcineurin-like_PHP"/>
</dbReference>
<dbReference type="GO" id="GO:0046872">
    <property type="term" value="F:metal ion binding"/>
    <property type="evidence" value="ECO:0007669"/>
    <property type="project" value="UniProtKB-KW"/>
</dbReference>
<dbReference type="EC" id="3.1.3.16" evidence="3"/>
<keyword evidence="7 10" id="KW-0802">TPR repeat</keyword>
<dbReference type="InterPro" id="IPR011990">
    <property type="entry name" value="TPR-like_helical_dom_sf"/>
</dbReference>
<dbReference type="AlphaFoldDB" id="A0A9Q0MUS6"/>
<dbReference type="Pfam" id="PF00149">
    <property type="entry name" value="Metallophos"/>
    <property type="match status" value="1"/>
</dbReference>
<dbReference type="FunFam" id="3.60.21.10:FF:000017">
    <property type="entry name" value="Serine/threonine-protein phosphatase"/>
    <property type="match status" value="1"/>
</dbReference>
<dbReference type="EMBL" id="WJQU01000003">
    <property type="protein sequence ID" value="KAJ6638316.1"/>
    <property type="molecule type" value="Genomic_DNA"/>
</dbReference>
<dbReference type="PANTHER" id="PTHR45668">
    <property type="entry name" value="SERINE/THREONINE-PROTEIN PHOSPHATASE 5-RELATED"/>
    <property type="match status" value="1"/>
</dbReference>
<feature type="domain" description="Serine/threonine specific protein phosphatases" evidence="11">
    <location>
        <begin position="197"/>
        <end position="473"/>
    </location>
</feature>
<dbReference type="PANTHER" id="PTHR45668:SF5">
    <property type="entry name" value="SERINE_THREONINE-PROTEIN PHOSPHATASE 5"/>
    <property type="match status" value="1"/>
</dbReference>
<reference evidence="12" key="1">
    <citation type="submission" date="2022-07" db="EMBL/GenBank/DDBJ databases">
        <authorList>
            <person name="Trinca V."/>
            <person name="Uliana J.V.C."/>
            <person name="Torres T.T."/>
            <person name="Ward R.J."/>
            <person name="Monesi N."/>
        </authorList>
    </citation>
    <scope>NUCLEOTIDE SEQUENCE</scope>
    <source>
        <strain evidence="12">HSMRA1968</strain>
        <tissue evidence="12">Whole embryos</tissue>
    </source>
</reference>
<accession>A0A9Q0MUS6</accession>
<name>A0A9Q0MUS6_9DIPT</name>
<dbReference type="InterPro" id="IPR041753">
    <property type="entry name" value="PP5_C"/>
</dbReference>
<dbReference type="Pfam" id="PF07719">
    <property type="entry name" value="TPR_2"/>
    <property type="match status" value="1"/>
</dbReference>
<proteinExistence type="inferred from homology"/>
<sequence length="495" mass="56643">MEENNGVDESAPIDPKLQEAENYKAQANEHFKKKEYVKALEMYTKAIELFPNNAVYLANRSLTHLRLENFGFAHKDASTAVTSNPYYLKAYYRRAAAHMALGRFKKALTDFEYVSSRQPNNADCKEKANECQKIVRRLAFEKAISVDVPDKTLAEIHTEFESIEIEDEYKGPRLENGKVTLKFMEELMQCYKEEKKLHKKFAYKILCEIDVYLRKQPSLVDITIPEDAKFTICGDIHGQFYDLMNIFKLNGLPSEKNPYLFNGDFVDRGSFSVECIFTLFGFKLLYPNHFFLARGNHESLNMNQIYGFTGEVLSKYTRTMSNMFTSVYNWLPLCHCLNSRVLVMHGGLFSQDTVTLDDLKNIERNRQPPEDGLMCELLWSDPQPQNGLGPSKRGVGTQFGPDITKKFCQLNNLDYIVRSHEVKDMGYEVAHDGKCITVFSAPNYCDTMGNKGAFITLNGKDMKPEFTSYEAVPHPDVRPMEYASSLFSMIQGGQA</sequence>
<dbReference type="InterPro" id="IPR029052">
    <property type="entry name" value="Metallo-depent_PP-like"/>
</dbReference>
<dbReference type="SUPFAM" id="SSF56300">
    <property type="entry name" value="Metallo-dependent phosphatases"/>
    <property type="match status" value="1"/>
</dbReference>
<protein>
    <recommendedName>
        <fullName evidence="3">protein-serine/threonine phosphatase</fullName>
        <ecNumber evidence="3">3.1.3.16</ecNumber>
    </recommendedName>
</protein>
<dbReference type="InterPro" id="IPR013105">
    <property type="entry name" value="TPR_2"/>
</dbReference>
<dbReference type="InterPro" id="IPR051134">
    <property type="entry name" value="PPP_phosphatase"/>
</dbReference>
<evidence type="ECO:0000313" key="12">
    <source>
        <dbReference type="EMBL" id="KAJ6638316.1"/>
    </source>
</evidence>
<evidence type="ECO:0000259" key="11">
    <source>
        <dbReference type="SMART" id="SM00156"/>
    </source>
</evidence>
<dbReference type="InterPro" id="IPR013235">
    <property type="entry name" value="PPP_dom"/>
</dbReference>
<evidence type="ECO:0000313" key="13">
    <source>
        <dbReference type="Proteomes" id="UP001151699"/>
    </source>
</evidence>
<keyword evidence="5" id="KW-0677">Repeat</keyword>
<gene>
    <name evidence="12" type="primary">PPP5C</name>
    <name evidence="12" type="ORF">Bhyg_11051</name>
</gene>
<comment type="cofactor">
    <cofactor evidence="1">
        <name>Mn(2+)</name>
        <dbReference type="ChEBI" id="CHEBI:29035"/>
    </cofactor>
</comment>
<dbReference type="SUPFAM" id="SSF48452">
    <property type="entry name" value="TPR-like"/>
    <property type="match status" value="1"/>
</dbReference>
<keyword evidence="4" id="KW-0479">Metal-binding</keyword>
<evidence type="ECO:0000256" key="5">
    <source>
        <dbReference type="ARBA" id="ARBA00022737"/>
    </source>
</evidence>
<dbReference type="PRINTS" id="PR00114">
    <property type="entry name" value="STPHPHTASE"/>
</dbReference>
<feature type="repeat" description="TPR" evidence="10">
    <location>
        <begin position="88"/>
        <end position="121"/>
    </location>
</feature>
<evidence type="ECO:0000256" key="2">
    <source>
        <dbReference type="ARBA" id="ARBA00008786"/>
    </source>
</evidence>
<evidence type="ECO:0000256" key="4">
    <source>
        <dbReference type="ARBA" id="ARBA00022723"/>
    </source>
</evidence>
<dbReference type="Pfam" id="PF08321">
    <property type="entry name" value="PPP5"/>
    <property type="match status" value="1"/>
</dbReference>
<comment type="caution">
    <text evidence="12">The sequence shown here is derived from an EMBL/GenBank/DDBJ whole genome shotgun (WGS) entry which is preliminary data.</text>
</comment>